<accession>A0A914AQE3</accession>
<evidence type="ECO:0000256" key="1">
    <source>
        <dbReference type="ARBA" id="ARBA00004498"/>
    </source>
</evidence>
<proteinExistence type="inferred from homology"/>
<dbReference type="SUPFAM" id="SSF57184">
    <property type="entry name" value="Growth factor receptor domain"/>
    <property type="match status" value="3"/>
</dbReference>
<keyword evidence="10" id="KW-0472">Membrane</keyword>
<evidence type="ECO:0000256" key="3">
    <source>
        <dbReference type="ARBA" id="ARBA00022530"/>
    </source>
</evidence>
<comment type="subcellular location">
    <subcellularLocation>
        <location evidence="1">Secreted</location>
        <location evidence="1">Extracellular space</location>
        <location evidence="1">Extracellular matrix</location>
    </subcellularLocation>
</comment>
<comment type="caution">
    <text evidence="8">Lacks conserved residue(s) required for the propagation of feature annotation.</text>
</comment>
<dbReference type="SUPFAM" id="SSF57196">
    <property type="entry name" value="EGF/Laminin"/>
    <property type="match status" value="2"/>
</dbReference>
<dbReference type="PROSITE" id="PS50026">
    <property type="entry name" value="EGF_3"/>
    <property type="match status" value="3"/>
</dbReference>
<evidence type="ECO:0000256" key="10">
    <source>
        <dbReference type="SAM" id="Phobius"/>
    </source>
</evidence>
<dbReference type="InterPro" id="IPR026823">
    <property type="entry name" value="cEGF"/>
</dbReference>
<dbReference type="CDD" id="cd00054">
    <property type="entry name" value="EGF_CA"/>
    <property type="match status" value="2"/>
</dbReference>
<dbReference type="InterPro" id="IPR018097">
    <property type="entry name" value="EGF_Ca-bd_CS"/>
</dbReference>
<keyword evidence="10" id="KW-0812">Transmembrane</keyword>
<dbReference type="OrthoDB" id="10045365at2759"/>
<evidence type="ECO:0000256" key="11">
    <source>
        <dbReference type="SAM" id="SignalP"/>
    </source>
</evidence>
<dbReference type="RefSeq" id="XP_038066275.1">
    <property type="nucleotide sequence ID" value="XM_038210347.1"/>
</dbReference>
<keyword evidence="3" id="KW-0964">Secreted</keyword>
<evidence type="ECO:0000256" key="8">
    <source>
        <dbReference type="PROSITE-ProRule" id="PRU00076"/>
    </source>
</evidence>
<organism evidence="13 14">
    <name type="scientific">Patiria miniata</name>
    <name type="common">Bat star</name>
    <name type="synonym">Asterina miniata</name>
    <dbReference type="NCBI Taxonomy" id="46514"/>
    <lineage>
        <taxon>Eukaryota</taxon>
        <taxon>Metazoa</taxon>
        <taxon>Echinodermata</taxon>
        <taxon>Eleutherozoa</taxon>
        <taxon>Asterozoa</taxon>
        <taxon>Asteroidea</taxon>
        <taxon>Valvatacea</taxon>
        <taxon>Valvatida</taxon>
        <taxon>Asterinidae</taxon>
        <taxon>Patiria</taxon>
    </lineage>
</organism>
<dbReference type="InterPro" id="IPR001881">
    <property type="entry name" value="EGF-like_Ca-bd_dom"/>
</dbReference>
<evidence type="ECO:0000256" key="2">
    <source>
        <dbReference type="ARBA" id="ARBA00006127"/>
    </source>
</evidence>
<dbReference type="OMA" id="NCSECET"/>
<keyword evidence="7" id="KW-1015">Disulfide bond</keyword>
<name>A0A914AQE3_PATMI</name>
<dbReference type="GeneID" id="119736305"/>
<keyword evidence="6" id="KW-0677">Repeat</keyword>
<dbReference type="Gene3D" id="2.10.25.10">
    <property type="entry name" value="Laminin"/>
    <property type="match status" value="8"/>
</dbReference>
<dbReference type="InterPro" id="IPR052235">
    <property type="entry name" value="Nephronectin_domain"/>
</dbReference>
<dbReference type="Pfam" id="PF07645">
    <property type="entry name" value="EGF_CA"/>
    <property type="match status" value="4"/>
</dbReference>
<dbReference type="FunFam" id="2.10.25.10:FF:000002">
    <property type="entry name" value="Latent-transforming growth factor beta-binding protein 3"/>
    <property type="match status" value="1"/>
</dbReference>
<feature type="transmembrane region" description="Helical" evidence="10">
    <location>
        <begin position="654"/>
        <end position="672"/>
    </location>
</feature>
<feature type="signal peptide" evidence="11">
    <location>
        <begin position="1"/>
        <end position="22"/>
    </location>
</feature>
<keyword evidence="4 8" id="KW-0245">EGF-like domain</keyword>
<feature type="chain" id="PRO_5036778654" description="EGF-like domain-containing protein" evidence="11">
    <location>
        <begin position="23"/>
        <end position="834"/>
    </location>
</feature>
<evidence type="ECO:0000313" key="14">
    <source>
        <dbReference type="Proteomes" id="UP000887568"/>
    </source>
</evidence>
<feature type="domain" description="EGF-like" evidence="12">
    <location>
        <begin position="215"/>
        <end position="254"/>
    </location>
</feature>
<dbReference type="InterPro" id="IPR000152">
    <property type="entry name" value="EGF-type_Asp/Asn_hydroxyl_site"/>
</dbReference>
<keyword evidence="10" id="KW-1133">Transmembrane helix</keyword>
<dbReference type="SMART" id="SM00179">
    <property type="entry name" value="EGF_CA"/>
    <property type="match status" value="7"/>
</dbReference>
<feature type="domain" description="EGF-like" evidence="12">
    <location>
        <begin position="130"/>
        <end position="171"/>
    </location>
</feature>
<dbReference type="Proteomes" id="UP000887568">
    <property type="component" value="Unplaced"/>
</dbReference>
<keyword evidence="14" id="KW-1185">Reference proteome</keyword>
<feature type="domain" description="EGF-like" evidence="12">
    <location>
        <begin position="172"/>
        <end position="209"/>
    </location>
</feature>
<dbReference type="Pfam" id="PF12662">
    <property type="entry name" value="cEGF"/>
    <property type="match status" value="2"/>
</dbReference>
<dbReference type="PROSITE" id="PS01186">
    <property type="entry name" value="EGF_2"/>
    <property type="match status" value="4"/>
</dbReference>
<dbReference type="GO" id="GO:0005509">
    <property type="term" value="F:calcium ion binding"/>
    <property type="evidence" value="ECO:0007669"/>
    <property type="project" value="InterPro"/>
</dbReference>
<evidence type="ECO:0000313" key="13">
    <source>
        <dbReference type="EnsemblMetazoa" id="XP_038066275.1"/>
    </source>
</evidence>
<dbReference type="InterPro" id="IPR009030">
    <property type="entry name" value="Growth_fac_rcpt_cys_sf"/>
</dbReference>
<dbReference type="PROSITE" id="PS00010">
    <property type="entry name" value="ASX_HYDROXYL"/>
    <property type="match status" value="3"/>
</dbReference>
<dbReference type="InterPro" id="IPR000742">
    <property type="entry name" value="EGF"/>
</dbReference>
<evidence type="ECO:0000256" key="7">
    <source>
        <dbReference type="ARBA" id="ARBA00023157"/>
    </source>
</evidence>
<comment type="similarity">
    <text evidence="2">Belongs to the fibulin family.</text>
</comment>
<dbReference type="FunFam" id="2.10.25.10:FF:000240">
    <property type="entry name" value="Vitamin K-dependent protein S"/>
    <property type="match status" value="2"/>
</dbReference>
<evidence type="ECO:0000256" key="4">
    <source>
        <dbReference type="ARBA" id="ARBA00022536"/>
    </source>
</evidence>
<reference evidence="13" key="1">
    <citation type="submission" date="2022-11" db="UniProtKB">
        <authorList>
            <consortium name="EnsemblMetazoa"/>
        </authorList>
    </citation>
    <scope>IDENTIFICATION</scope>
</reference>
<evidence type="ECO:0000256" key="5">
    <source>
        <dbReference type="ARBA" id="ARBA00022729"/>
    </source>
</evidence>
<evidence type="ECO:0000259" key="12">
    <source>
        <dbReference type="PROSITE" id="PS50026"/>
    </source>
</evidence>
<feature type="region of interest" description="Disordered" evidence="9">
    <location>
        <begin position="696"/>
        <end position="726"/>
    </location>
</feature>
<dbReference type="InterPro" id="IPR049883">
    <property type="entry name" value="NOTCH1_EGF-like"/>
</dbReference>
<dbReference type="EnsemblMetazoa" id="XM_038210347.1">
    <property type="protein sequence ID" value="XP_038066275.1"/>
    <property type="gene ID" value="LOC119736305"/>
</dbReference>
<sequence length="834" mass="91796">MDALRCILAVVLILCVATAVESADNKCRTVYKTWGSEKYTSYYKQRYSVSCGFCGWARCTRYRQVSCDAYRRKLYTSIRNECCPGWRRDRYGRCSMAICSTYCPSSRGSCVRPNVYRCRPGYYGRTCQYDVNECQSESSNQCSQICINTVGSYRCECNTGYLLASNGRSCTDIDECSMSRTQDCHHRCVNTPGSYRCECYWGYDLNQANGKECRDNDECAGMTDSCDQLCMNVGGSYSCDCSMGYELFSGRRCRDIDECELGRPHHDCDQGCTNAVGTFNCSCADGYQLGMDGKTCLDVDECAPPMNCDMIKICDITGQKPNCSYVSGNLTDIGECDDVNACSLVDYNCTELQVCQPISQNLTCACIERDGHALTDSRGAVSGSPSTDPSLLRRCETVNGHFHCNLLQDYQLILDDTFCEDGIKHNCTEMEVCRNTVGGYECPCKAGYIMNNDTQECDDIDECSTDYMNCPEGTVQICQTNVNGTIECQCVEGTLQECGGDNCDLCEGGVRVCSDENTCTCHRQFFLNAANEPCKGGGCGEMIHDCTEMENCVNTIGGYNCTCMQGYIREDVVNGTCKDVNECHDETALCNHLCMNNVGNYSCTCVEGFMLDPDGYTCRMRMGLYEAYSALSLEEGLDEPMEMSSSMSVSSQGWLFPLGMVCGIAIIAITVVGRNKSERFRHGTDVPLNAMRSLQRRVTRSRSSGGGQSNVYMATPSREPGGGAADPMNDDAVYTPNTVGQVRGTRVLAGSVVADDIDVYQVPTALHSVSGTLESVPKEPVPSAAVVDDEPHYLFEEFGAPESKPNNEGTELYESYEIPPAAVDNEDLYLEMMG</sequence>
<dbReference type="PANTHER" id="PTHR24050:SF27">
    <property type="entry name" value="FIBRILLIN-1"/>
    <property type="match status" value="1"/>
</dbReference>
<keyword evidence="3" id="KW-0272">Extracellular matrix</keyword>
<protein>
    <recommendedName>
        <fullName evidence="12">EGF-like domain-containing protein</fullName>
    </recommendedName>
</protein>
<dbReference type="AlphaFoldDB" id="A0A914AQE3"/>
<evidence type="ECO:0000256" key="6">
    <source>
        <dbReference type="ARBA" id="ARBA00022737"/>
    </source>
</evidence>
<keyword evidence="5 11" id="KW-0732">Signal</keyword>
<dbReference type="SMART" id="SM00181">
    <property type="entry name" value="EGF"/>
    <property type="match status" value="10"/>
</dbReference>
<evidence type="ECO:0000256" key="9">
    <source>
        <dbReference type="SAM" id="MobiDB-lite"/>
    </source>
</evidence>
<dbReference type="PROSITE" id="PS01187">
    <property type="entry name" value="EGF_CA"/>
    <property type="match status" value="3"/>
</dbReference>
<dbReference type="PANTHER" id="PTHR24050">
    <property type="entry name" value="PA14 DOMAIN-CONTAINING PROTEIN"/>
    <property type="match status" value="1"/>
</dbReference>